<proteinExistence type="predicted"/>
<feature type="non-terminal residue" evidence="1">
    <location>
        <position position="1"/>
    </location>
</feature>
<organism evidence="1">
    <name type="scientific">uncultured Rubrobacteraceae bacterium</name>
    <dbReference type="NCBI Taxonomy" id="349277"/>
    <lineage>
        <taxon>Bacteria</taxon>
        <taxon>Bacillati</taxon>
        <taxon>Actinomycetota</taxon>
        <taxon>Rubrobacteria</taxon>
        <taxon>Rubrobacterales</taxon>
        <taxon>Rubrobacteraceae</taxon>
        <taxon>environmental samples</taxon>
    </lineage>
</organism>
<name>A0A6J4R232_9ACTN</name>
<reference evidence="1" key="1">
    <citation type="submission" date="2020-02" db="EMBL/GenBank/DDBJ databases">
        <authorList>
            <person name="Meier V. D."/>
        </authorList>
    </citation>
    <scope>NUCLEOTIDE SEQUENCE</scope>
    <source>
        <strain evidence="1">AVDCRST_MAG28</strain>
    </source>
</reference>
<evidence type="ECO:0000313" key="1">
    <source>
        <dbReference type="EMBL" id="CAA9460423.1"/>
    </source>
</evidence>
<protein>
    <submittedName>
        <fullName evidence="1">Uncharacterized protein</fullName>
    </submittedName>
</protein>
<feature type="non-terminal residue" evidence="1">
    <location>
        <position position="33"/>
    </location>
</feature>
<sequence length="33" mass="3883">WCGRTREWPEQRSSCWAVRGYWPAASPCFVGRP</sequence>
<dbReference type="AlphaFoldDB" id="A0A6J4R232"/>
<gene>
    <name evidence="1" type="ORF">AVDCRST_MAG28-3216</name>
</gene>
<dbReference type="EMBL" id="CADCVE010000077">
    <property type="protein sequence ID" value="CAA9460423.1"/>
    <property type="molecule type" value="Genomic_DNA"/>
</dbReference>
<accession>A0A6J4R232</accession>